<name>A0A368UBE0_9STRE</name>
<feature type="domain" description="Transposase IS116/IS110/IS902 C-terminal" evidence="1">
    <location>
        <begin position="6"/>
        <end position="87"/>
    </location>
</feature>
<dbReference type="GO" id="GO:0006313">
    <property type="term" value="P:DNA transposition"/>
    <property type="evidence" value="ECO:0007669"/>
    <property type="project" value="InterPro"/>
</dbReference>
<dbReference type="Pfam" id="PF02371">
    <property type="entry name" value="Transposase_20"/>
    <property type="match status" value="1"/>
</dbReference>
<dbReference type="GO" id="GO:0004803">
    <property type="term" value="F:transposase activity"/>
    <property type="evidence" value="ECO:0007669"/>
    <property type="project" value="InterPro"/>
</dbReference>
<dbReference type="PANTHER" id="PTHR33055">
    <property type="entry name" value="TRANSPOSASE FOR INSERTION SEQUENCE ELEMENT IS1111A"/>
    <property type="match status" value="1"/>
</dbReference>
<dbReference type="GO" id="GO:0003677">
    <property type="term" value="F:DNA binding"/>
    <property type="evidence" value="ECO:0007669"/>
    <property type="project" value="InterPro"/>
</dbReference>
<comment type="caution">
    <text evidence="2">The sequence shown here is derived from an EMBL/GenBank/DDBJ whole genome shotgun (WGS) entry which is preliminary data.</text>
</comment>
<accession>A0A368UBE0</accession>
<dbReference type="InterPro" id="IPR047650">
    <property type="entry name" value="Transpos_IS110"/>
</dbReference>
<dbReference type="PANTHER" id="PTHR33055:SF15">
    <property type="entry name" value="TRANSPOSASE-RELATED"/>
    <property type="match status" value="1"/>
</dbReference>
<gene>
    <name evidence="2" type="ORF">CAC02_11215</name>
</gene>
<sequence length="89" mass="9706">MAELNSVITTIPGIGNRLGSVILAEIRNINTFTNPAQLQAFAGLEPSIYQSGQLDTQGKMVKRGSSHLRWALIQAAIKVARYSPRLKLT</sequence>
<evidence type="ECO:0000313" key="2">
    <source>
        <dbReference type="EMBL" id="RCW15640.1"/>
    </source>
</evidence>
<protein>
    <submittedName>
        <fullName evidence="2">IS110 family transposase</fullName>
    </submittedName>
</protein>
<dbReference type="Proteomes" id="UP000253215">
    <property type="component" value="Unassembled WGS sequence"/>
</dbReference>
<organism evidence="2 3">
    <name type="scientific">Streptococcus gallolyticus</name>
    <dbReference type="NCBI Taxonomy" id="315405"/>
    <lineage>
        <taxon>Bacteria</taxon>
        <taxon>Bacillati</taxon>
        <taxon>Bacillota</taxon>
        <taxon>Bacilli</taxon>
        <taxon>Lactobacillales</taxon>
        <taxon>Streptococcaceae</taxon>
        <taxon>Streptococcus</taxon>
    </lineage>
</organism>
<feature type="non-terminal residue" evidence="2">
    <location>
        <position position="1"/>
    </location>
</feature>
<proteinExistence type="predicted"/>
<reference evidence="2 3" key="1">
    <citation type="journal article" date="2018" name="Sci. Rep.">
        <title>Network-guided genomic and metagenomic analysis of the faecal microbiota of the critically endangered kakapo.</title>
        <authorList>
            <person name="Waite D.W."/>
            <person name="Dsouza M."/>
            <person name="Sekiguchi Y."/>
            <person name="Hugenholtz P."/>
            <person name="Taylor M.W."/>
        </authorList>
    </citation>
    <scope>NUCLEOTIDE SEQUENCE [LARGE SCALE GENOMIC DNA]</scope>
    <source>
        <strain evidence="2 3">BI02</strain>
    </source>
</reference>
<dbReference type="InterPro" id="IPR003346">
    <property type="entry name" value="Transposase_20"/>
</dbReference>
<evidence type="ECO:0000259" key="1">
    <source>
        <dbReference type="Pfam" id="PF02371"/>
    </source>
</evidence>
<dbReference type="EMBL" id="NETH01000113">
    <property type="protein sequence ID" value="RCW15640.1"/>
    <property type="molecule type" value="Genomic_DNA"/>
</dbReference>
<dbReference type="AlphaFoldDB" id="A0A368UBE0"/>
<evidence type="ECO:0000313" key="3">
    <source>
        <dbReference type="Proteomes" id="UP000253215"/>
    </source>
</evidence>